<reference evidence="2" key="1">
    <citation type="submission" date="2018-11" db="EMBL/GenBank/DDBJ databases">
        <authorList>
            <person name="Alioto T."/>
            <person name="Alioto T."/>
        </authorList>
    </citation>
    <scope>NUCLEOTIDE SEQUENCE</scope>
</reference>
<evidence type="ECO:0008006" key="4">
    <source>
        <dbReference type="Google" id="ProtNLM"/>
    </source>
</evidence>
<evidence type="ECO:0000256" key="1">
    <source>
        <dbReference type="SAM" id="SignalP"/>
    </source>
</evidence>
<gene>
    <name evidence="2" type="ORF">MGAL_10B061768</name>
</gene>
<organism evidence="2 3">
    <name type="scientific">Mytilus galloprovincialis</name>
    <name type="common">Mediterranean mussel</name>
    <dbReference type="NCBI Taxonomy" id="29158"/>
    <lineage>
        <taxon>Eukaryota</taxon>
        <taxon>Metazoa</taxon>
        <taxon>Spiralia</taxon>
        <taxon>Lophotrochozoa</taxon>
        <taxon>Mollusca</taxon>
        <taxon>Bivalvia</taxon>
        <taxon>Autobranchia</taxon>
        <taxon>Pteriomorphia</taxon>
        <taxon>Mytilida</taxon>
        <taxon>Mytiloidea</taxon>
        <taxon>Mytilidae</taxon>
        <taxon>Mytilinae</taxon>
        <taxon>Mytilus</taxon>
    </lineage>
</organism>
<comment type="caution">
    <text evidence="2">The sequence shown here is derived from an EMBL/GenBank/DDBJ whole genome shotgun (WGS) entry which is preliminary data.</text>
</comment>
<dbReference type="AlphaFoldDB" id="A0A8B6DXP2"/>
<evidence type="ECO:0000313" key="2">
    <source>
        <dbReference type="EMBL" id="VDI25363.1"/>
    </source>
</evidence>
<sequence>MNTQALVVALVVMVTVASGFDYRSYNNYNNYPSTYGNAWDILGSVDGRLGGRWNSGHGLSHRRYRRAALGYNTHNSYHSNSWGRTNQRLGRLGGSWRRHNSGYSTWNGY</sequence>
<name>A0A8B6DXP2_MYTGA</name>
<evidence type="ECO:0000313" key="3">
    <source>
        <dbReference type="Proteomes" id="UP000596742"/>
    </source>
</evidence>
<keyword evidence="1" id="KW-0732">Signal</keyword>
<dbReference type="EMBL" id="UYJE01004137">
    <property type="protein sequence ID" value="VDI25363.1"/>
    <property type="molecule type" value="Genomic_DNA"/>
</dbReference>
<dbReference type="OrthoDB" id="10398969at2759"/>
<protein>
    <recommendedName>
        <fullName evidence="4">Foot protein-3</fullName>
    </recommendedName>
</protein>
<proteinExistence type="predicted"/>
<accession>A0A8B6DXP2</accession>
<feature type="chain" id="PRO_5032955970" description="Foot protein-3" evidence="1">
    <location>
        <begin position="20"/>
        <end position="109"/>
    </location>
</feature>
<dbReference type="Proteomes" id="UP000596742">
    <property type="component" value="Unassembled WGS sequence"/>
</dbReference>
<feature type="signal peptide" evidence="1">
    <location>
        <begin position="1"/>
        <end position="19"/>
    </location>
</feature>
<keyword evidence="3" id="KW-1185">Reference proteome</keyword>